<dbReference type="PANTHER" id="PTHR40277:SF1">
    <property type="entry name" value="BLL5419 PROTEIN"/>
    <property type="match status" value="1"/>
</dbReference>
<feature type="transmembrane region" description="Helical" evidence="6">
    <location>
        <begin position="286"/>
        <end position="310"/>
    </location>
</feature>
<feature type="transmembrane region" description="Helical" evidence="6">
    <location>
        <begin position="243"/>
        <end position="266"/>
    </location>
</feature>
<comment type="caution">
    <text evidence="7">The sequence shown here is derived from an EMBL/GenBank/DDBJ whole genome shotgun (WGS) entry which is preliminary data.</text>
</comment>
<feature type="transmembrane region" description="Helical" evidence="6">
    <location>
        <begin position="209"/>
        <end position="231"/>
    </location>
</feature>
<keyword evidence="4 6" id="KW-1133">Transmembrane helix</keyword>
<comment type="subcellular location">
    <subcellularLocation>
        <location evidence="1">Cell membrane</location>
        <topology evidence="1">Multi-pass membrane protein</topology>
    </subcellularLocation>
</comment>
<keyword evidence="5 6" id="KW-0472">Membrane</keyword>
<proteinExistence type="predicted"/>
<dbReference type="RefSeq" id="WP_115937455.1">
    <property type="nucleotide sequence ID" value="NZ_QRDW01000007.1"/>
</dbReference>
<keyword evidence="2" id="KW-1003">Cell membrane</keyword>
<evidence type="ECO:0000256" key="2">
    <source>
        <dbReference type="ARBA" id="ARBA00022475"/>
    </source>
</evidence>
<evidence type="ECO:0008006" key="9">
    <source>
        <dbReference type="Google" id="ProtNLM"/>
    </source>
</evidence>
<dbReference type="PANTHER" id="PTHR40277">
    <property type="entry name" value="BLL5419 PROTEIN"/>
    <property type="match status" value="1"/>
</dbReference>
<evidence type="ECO:0000313" key="8">
    <source>
        <dbReference type="Proteomes" id="UP000256845"/>
    </source>
</evidence>
<organism evidence="7 8">
    <name type="scientific">Aestuariispira insulae</name>
    <dbReference type="NCBI Taxonomy" id="1461337"/>
    <lineage>
        <taxon>Bacteria</taxon>
        <taxon>Pseudomonadati</taxon>
        <taxon>Pseudomonadota</taxon>
        <taxon>Alphaproteobacteria</taxon>
        <taxon>Rhodospirillales</taxon>
        <taxon>Kiloniellaceae</taxon>
        <taxon>Aestuariispira</taxon>
    </lineage>
</organism>
<keyword evidence="8" id="KW-1185">Reference proteome</keyword>
<reference evidence="7 8" key="1">
    <citation type="submission" date="2018-07" db="EMBL/GenBank/DDBJ databases">
        <title>Genomic Encyclopedia of Type Strains, Phase III (KMG-III): the genomes of soil and plant-associated and newly described type strains.</title>
        <authorList>
            <person name="Whitman W."/>
        </authorList>
    </citation>
    <scope>NUCLEOTIDE SEQUENCE [LARGE SCALE GENOMIC DNA]</scope>
    <source>
        <strain evidence="7 8">CECT 8488</strain>
    </source>
</reference>
<dbReference type="InterPro" id="IPR022791">
    <property type="entry name" value="L-PG_synthase/AglD"/>
</dbReference>
<dbReference type="GO" id="GO:0005886">
    <property type="term" value="C:plasma membrane"/>
    <property type="evidence" value="ECO:0007669"/>
    <property type="project" value="UniProtKB-SubCell"/>
</dbReference>
<evidence type="ECO:0000313" key="7">
    <source>
        <dbReference type="EMBL" id="RED48503.1"/>
    </source>
</evidence>
<accession>A0A3D9HGA0</accession>
<evidence type="ECO:0000256" key="1">
    <source>
        <dbReference type="ARBA" id="ARBA00004651"/>
    </source>
</evidence>
<evidence type="ECO:0000256" key="4">
    <source>
        <dbReference type="ARBA" id="ARBA00022989"/>
    </source>
</evidence>
<gene>
    <name evidence="7" type="ORF">DFP90_1076</name>
</gene>
<keyword evidence="3 6" id="KW-0812">Transmembrane</keyword>
<evidence type="ECO:0000256" key="6">
    <source>
        <dbReference type="SAM" id="Phobius"/>
    </source>
</evidence>
<feature type="transmembrane region" description="Helical" evidence="6">
    <location>
        <begin position="49"/>
        <end position="69"/>
    </location>
</feature>
<name>A0A3D9HGA0_9PROT</name>
<dbReference type="AlphaFoldDB" id="A0A3D9HGA0"/>
<feature type="transmembrane region" description="Helical" evidence="6">
    <location>
        <begin position="160"/>
        <end position="180"/>
    </location>
</feature>
<dbReference type="EMBL" id="QRDW01000007">
    <property type="protein sequence ID" value="RED48503.1"/>
    <property type="molecule type" value="Genomic_DNA"/>
</dbReference>
<evidence type="ECO:0000256" key="3">
    <source>
        <dbReference type="ARBA" id="ARBA00022692"/>
    </source>
</evidence>
<feature type="transmembrane region" description="Helical" evidence="6">
    <location>
        <begin position="130"/>
        <end position="148"/>
    </location>
</feature>
<dbReference type="Pfam" id="PF03706">
    <property type="entry name" value="LPG_synthase_TM"/>
    <property type="match status" value="1"/>
</dbReference>
<feature type="transmembrane region" description="Helical" evidence="6">
    <location>
        <begin position="12"/>
        <end position="29"/>
    </location>
</feature>
<protein>
    <recommendedName>
        <fullName evidence="9">Lysylphosphatidylglycerol synthase-like protein</fullName>
    </recommendedName>
</protein>
<evidence type="ECO:0000256" key="5">
    <source>
        <dbReference type="ARBA" id="ARBA00023136"/>
    </source>
</evidence>
<dbReference type="OrthoDB" id="9788795at2"/>
<dbReference type="Proteomes" id="UP000256845">
    <property type="component" value="Unassembled WGS sequence"/>
</dbReference>
<sequence length="317" mass="33868">MPLVKSSLKSVAIFIAKLAVTVALFYLIAHNIDPAQIEAQIISLDPVHILLAALLLYLQILLVSGRWVWMLRFYKTAFSLRTAIRLSIEGSFFNQALPSGIGGDAIRILRCRQYGIGTGIAVSSILMDRIVGLAALLMMALAAMPAIWAADPMGLTANGAFMAILIGFAGLAFLLAFPFMPEKLRRPRAMDALGALGERAALFLIKPKAALPTLCLSLLSHACTILAMYQIGQALGTDIPPHALFMVAPVALLIIVLPVSVGGWGLREGTMIQGLAIFNVANESALTLSILFGLLNIVINIPGGLLWLAARKEETAS</sequence>